<evidence type="ECO:0000256" key="1">
    <source>
        <dbReference type="SAM" id="SignalP"/>
    </source>
</evidence>
<evidence type="ECO:0000313" key="2">
    <source>
        <dbReference type="EMBL" id="KAH7520030.1"/>
    </source>
</evidence>
<gene>
    <name evidence="2" type="ORF">FEM48_Zijuj08G0100400</name>
</gene>
<dbReference type="AlphaFoldDB" id="A0A978UYG4"/>
<feature type="chain" id="PRO_5037064367" evidence="1">
    <location>
        <begin position="16"/>
        <end position="112"/>
    </location>
</feature>
<protein>
    <submittedName>
        <fullName evidence="2">Uncharacterized protein</fullName>
    </submittedName>
</protein>
<dbReference type="EMBL" id="JAEACU010000008">
    <property type="protein sequence ID" value="KAH7520030.1"/>
    <property type="molecule type" value="Genomic_DNA"/>
</dbReference>
<evidence type="ECO:0000313" key="3">
    <source>
        <dbReference type="Proteomes" id="UP000813462"/>
    </source>
</evidence>
<organism evidence="2 3">
    <name type="scientific">Ziziphus jujuba var. spinosa</name>
    <dbReference type="NCBI Taxonomy" id="714518"/>
    <lineage>
        <taxon>Eukaryota</taxon>
        <taxon>Viridiplantae</taxon>
        <taxon>Streptophyta</taxon>
        <taxon>Embryophyta</taxon>
        <taxon>Tracheophyta</taxon>
        <taxon>Spermatophyta</taxon>
        <taxon>Magnoliopsida</taxon>
        <taxon>eudicotyledons</taxon>
        <taxon>Gunneridae</taxon>
        <taxon>Pentapetalae</taxon>
        <taxon>rosids</taxon>
        <taxon>fabids</taxon>
        <taxon>Rosales</taxon>
        <taxon>Rhamnaceae</taxon>
        <taxon>Paliureae</taxon>
        <taxon>Ziziphus</taxon>
    </lineage>
</organism>
<feature type="signal peptide" evidence="1">
    <location>
        <begin position="1"/>
        <end position="15"/>
    </location>
</feature>
<comment type="caution">
    <text evidence="2">The sequence shown here is derived from an EMBL/GenBank/DDBJ whole genome shotgun (WGS) entry which is preliminary data.</text>
</comment>
<proteinExistence type="predicted"/>
<dbReference type="Proteomes" id="UP000813462">
    <property type="component" value="Unassembled WGS sequence"/>
</dbReference>
<keyword evidence="1" id="KW-0732">Signal</keyword>
<reference evidence="2" key="1">
    <citation type="journal article" date="2021" name="Front. Plant Sci.">
        <title>Chromosome-Scale Genome Assembly for Chinese Sour Jujube and Insights Into Its Genome Evolution and Domestication Signature.</title>
        <authorList>
            <person name="Shen L.-Y."/>
            <person name="Luo H."/>
            <person name="Wang X.-L."/>
            <person name="Wang X.-M."/>
            <person name="Qiu X.-J."/>
            <person name="Liu H."/>
            <person name="Zhou S.-S."/>
            <person name="Jia K.-H."/>
            <person name="Nie S."/>
            <person name="Bao Y.-T."/>
            <person name="Zhang R.-G."/>
            <person name="Yun Q.-Z."/>
            <person name="Chai Y.-H."/>
            <person name="Lu J.-Y."/>
            <person name="Li Y."/>
            <person name="Zhao S.-W."/>
            <person name="Mao J.-F."/>
            <person name="Jia S.-G."/>
            <person name="Mao Y.-M."/>
        </authorList>
    </citation>
    <scope>NUCLEOTIDE SEQUENCE</scope>
    <source>
        <strain evidence="2">AT0</strain>
        <tissue evidence="2">Leaf</tissue>
    </source>
</reference>
<name>A0A978UYG4_ZIZJJ</name>
<sequence length="112" mass="12793">MVLIISILGVHPILFKPVGYGARRYCKNKVIAMAGQNRDNFDQLHRTNQQHHHQFQHKKIVAPPVVPVGDGKNGKDNGGSVYILQWVAIAIAERGRRVEQVKKRHERLKKEN</sequence>
<accession>A0A978UYG4</accession>